<keyword evidence="3" id="KW-0479">Metal-binding</keyword>
<dbReference type="InterPro" id="IPR006179">
    <property type="entry name" value="5_nucleotidase/apyrase"/>
</dbReference>
<evidence type="ECO:0000256" key="5">
    <source>
        <dbReference type="ARBA" id="ARBA00022741"/>
    </source>
</evidence>
<dbReference type="CDD" id="cd07409">
    <property type="entry name" value="MPP_CD73_N"/>
    <property type="match status" value="1"/>
</dbReference>
<evidence type="ECO:0000256" key="9">
    <source>
        <dbReference type="RuleBase" id="RU362119"/>
    </source>
</evidence>
<dbReference type="Pfam" id="PF00149">
    <property type="entry name" value="Metallophos"/>
    <property type="match status" value="1"/>
</dbReference>
<keyword evidence="5 9" id="KW-0547">Nucleotide-binding</keyword>
<dbReference type="FunFam" id="3.60.21.10:FF:000020">
    <property type="entry name" value="NT5E isoform 4"/>
    <property type="match status" value="1"/>
</dbReference>
<sequence length="572" mass="63548">MWTASARVFCGVLLALCLTASSIAPGTEAARIDPQSVLISKPQKEQKDSNSLYPLTVIHLNDLHARYEEVNTVSTRCKPDEGDRCIGGYARMVARVKSLQQEYADRNPIYLNAGDSFQGTIWYTLLRWNVTAYFLNLLPADAMTLGNHEFDHGVEGLVPFLDSVTSPMVVANIDDAEEPTLQGKFQKSVILERGGRKIGVVGVIHHATDTLSMTDRVRFLDEVDAVNREAAALKQSGVDIIVVLSHCGITIDRKLARECPDVDLVVGGHSHTLLHEGPVTDWPDSPEDTYPVVVEQVSSGRKVLVVQAGSFSKYVGHLVMYFDEAGEVVSWEGNTEYLDEPYAKDEEIERELVPWRAQVDFLAVRPVGVSMVFLAKEGCRTGECNFGSFVADAFVDYYVGRDVTESEWTYAAIGITNDGGLRTSLNAGTLTYEDLVTAIPYENTVDTFDLRGEHLLEALEYSASRYGTADVLQFSGLRVVFNLTRPVFQRVQSVEVRCRVCRVPRYEPLQPSAIYRIAIAAWIGSGGNGYEMFGQHRSNVRIGPLDIDVFERYVQRMSPIMQGTDGRMKFVT</sequence>
<protein>
    <recommendedName>
        <fullName evidence="8">Apyrase</fullName>
    </recommendedName>
</protein>
<dbReference type="Gene3D" id="3.60.21.10">
    <property type="match status" value="1"/>
</dbReference>
<dbReference type="PANTHER" id="PTHR11575:SF32">
    <property type="entry name" value="APYRASE-LIKE PROTEIN"/>
    <property type="match status" value="1"/>
</dbReference>
<keyword evidence="14" id="KW-1185">Reference proteome</keyword>
<dbReference type="InterPro" id="IPR004843">
    <property type="entry name" value="Calcineurin-like_PHP"/>
</dbReference>
<dbReference type="GO" id="GO:0006196">
    <property type="term" value="P:AMP catabolic process"/>
    <property type="evidence" value="ECO:0007669"/>
    <property type="project" value="TreeGrafter"/>
</dbReference>
<dbReference type="Proteomes" id="UP000030765">
    <property type="component" value="Unassembled WGS sequence"/>
</dbReference>
<comment type="similarity">
    <text evidence="2 9">Belongs to the 5'-nucleotidase family.</text>
</comment>
<dbReference type="Pfam" id="PF02872">
    <property type="entry name" value="5_nucleotid_C"/>
    <property type="match status" value="1"/>
</dbReference>
<proteinExistence type="inferred from homology"/>
<dbReference type="EMBL" id="KE525074">
    <property type="protein sequence ID" value="KFB41161.1"/>
    <property type="molecule type" value="Genomic_DNA"/>
</dbReference>
<dbReference type="GO" id="GO:0005886">
    <property type="term" value="C:plasma membrane"/>
    <property type="evidence" value="ECO:0007669"/>
    <property type="project" value="TreeGrafter"/>
</dbReference>
<evidence type="ECO:0000256" key="3">
    <source>
        <dbReference type="ARBA" id="ARBA00022723"/>
    </source>
</evidence>
<name>A0A084VT67_ANOSI</name>
<accession>A0A084VT67</accession>
<dbReference type="OMA" id="NVFPFEN"/>
<dbReference type="SUPFAM" id="SSF55816">
    <property type="entry name" value="5'-nucleotidase (syn. UDP-sugar hydrolase), C-terminal domain"/>
    <property type="match status" value="1"/>
</dbReference>
<dbReference type="VEuPathDB" id="VectorBase:ASIC008769"/>
<dbReference type="GO" id="GO:0000166">
    <property type="term" value="F:nucleotide binding"/>
    <property type="evidence" value="ECO:0007669"/>
    <property type="project" value="UniProtKB-KW"/>
</dbReference>
<dbReference type="FunFam" id="3.90.780.10:FF:000001">
    <property type="entry name" value="NT5E isoform 3"/>
    <property type="match status" value="1"/>
</dbReference>
<reference evidence="12 14" key="1">
    <citation type="journal article" date="2014" name="BMC Genomics">
        <title>Genome sequence of Anopheles sinensis provides insight into genetics basis of mosquito competence for malaria parasites.</title>
        <authorList>
            <person name="Zhou D."/>
            <person name="Zhang D."/>
            <person name="Ding G."/>
            <person name="Shi L."/>
            <person name="Hou Q."/>
            <person name="Ye Y."/>
            <person name="Xu Y."/>
            <person name="Zhou H."/>
            <person name="Xiong C."/>
            <person name="Li S."/>
            <person name="Yu J."/>
            <person name="Hong S."/>
            <person name="Yu X."/>
            <person name="Zou P."/>
            <person name="Chen C."/>
            <person name="Chang X."/>
            <person name="Wang W."/>
            <person name="Lv Y."/>
            <person name="Sun Y."/>
            <person name="Ma L."/>
            <person name="Shen B."/>
            <person name="Zhu C."/>
        </authorList>
    </citation>
    <scope>NUCLEOTIDE SEQUENCE [LARGE SCALE GENOMIC DNA]</scope>
</reference>
<dbReference type="PANTHER" id="PTHR11575">
    <property type="entry name" value="5'-NUCLEOTIDASE-RELATED"/>
    <property type="match status" value="1"/>
</dbReference>
<keyword evidence="6 9" id="KW-0378">Hydrolase</keyword>
<feature type="signal peptide" evidence="9">
    <location>
        <begin position="1"/>
        <end position="29"/>
    </location>
</feature>
<evidence type="ECO:0000256" key="7">
    <source>
        <dbReference type="ARBA" id="ARBA00023180"/>
    </source>
</evidence>
<dbReference type="EMBL" id="ATLV01016253">
    <property type="status" value="NOT_ANNOTATED_CDS"/>
    <property type="molecule type" value="Genomic_DNA"/>
</dbReference>
<reference evidence="13" key="2">
    <citation type="submission" date="2020-05" db="UniProtKB">
        <authorList>
            <consortium name="EnsemblMetazoa"/>
        </authorList>
    </citation>
    <scope>IDENTIFICATION</scope>
</reference>
<dbReference type="InterPro" id="IPR029052">
    <property type="entry name" value="Metallo-depent_PP-like"/>
</dbReference>
<dbReference type="VEuPathDB" id="VectorBase:ASIS017830"/>
<dbReference type="InterPro" id="IPR008334">
    <property type="entry name" value="5'-Nucleotdase_C"/>
</dbReference>
<keyword evidence="4 9" id="KW-0732">Signal</keyword>
<dbReference type="OrthoDB" id="7722975at2759"/>
<dbReference type="GO" id="GO:0046872">
    <property type="term" value="F:metal ion binding"/>
    <property type="evidence" value="ECO:0007669"/>
    <property type="project" value="UniProtKB-KW"/>
</dbReference>
<dbReference type="PRINTS" id="PR01607">
    <property type="entry name" value="APYRASEFAMLY"/>
</dbReference>
<comment type="cofactor">
    <cofactor evidence="1">
        <name>a divalent metal cation</name>
        <dbReference type="ChEBI" id="CHEBI:60240"/>
    </cofactor>
</comment>
<dbReference type="Gene3D" id="3.90.780.10">
    <property type="entry name" value="5'-Nucleotidase, C-terminal domain"/>
    <property type="match status" value="1"/>
</dbReference>
<dbReference type="GO" id="GO:0008253">
    <property type="term" value="F:5'-nucleotidase activity"/>
    <property type="evidence" value="ECO:0007669"/>
    <property type="project" value="TreeGrafter"/>
</dbReference>
<evidence type="ECO:0000256" key="6">
    <source>
        <dbReference type="ARBA" id="ARBA00022801"/>
    </source>
</evidence>
<evidence type="ECO:0000313" key="12">
    <source>
        <dbReference type="EMBL" id="KFB41161.1"/>
    </source>
</evidence>
<dbReference type="InterPro" id="IPR036907">
    <property type="entry name" value="5'-Nucleotdase_C_sf"/>
</dbReference>
<evidence type="ECO:0000259" key="11">
    <source>
        <dbReference type="Pfam" id="PF02872"/>
    </source>
</evidence>
<dbReference type="STRING" id="74873.A0A084VT67"/>
<evidence type="ECO:0000256" key="8">
    <source>
        <dbReference type="ARBA" id="ARBA00074431"/>
    </source>
</evidence>
<feature type="domain" description="Calcineurin-like phosphoesterase" evidence="10">
    <location>
        <begin position="56"/>
        <end position="272"/>
    </location>
</feature>
<keyword evidence="7" id="KW-0325">Glycoprotein</keyword>
<evidence type="ECO:0000313" key="14">
    <source>
        <dbReference type="Proteomes" id="UP000030765"/>
    </source>
</evidence>
<dbReference type="SUPFAM" id="SSF56300">
    <property type="entry name" value="Metallo-dependent phosphatases"/>
    <property type="match status" value="1"/>
</dbReference>
<feature type="domain" description="5'-Nucleotidase C-terminal" evidence="11">
    <location>
        <begin position="367"/>
        <end position="534"/>
    </location>
</feature>
<evidence type="ECO:0000256" key="2">
    <source>
        <dbReference type="ARBA" id="ARBA00006654"/>
    </source>
</evidence>
<gene>
    <name evidence="12" type="ORF">ZHAS_00008769</name>
</gene>
<evidence type="ECO:0000313" key="13">
    <source>
        <dbReference type="EnsemblMetazoa" id="ASIC008769-PA"/>
    </source>
</evidence>
<dbReference type="EnsemblMetazoa" id="ASIC008769-RA">
    <property type="protein sequence ID" value="ASIC008769-PA"/>
    <property type="gene ID" value="ASIC008769"/>
</dbReference>
<evidence type="ECO:0000259" key="10">
    <source>
        <dbReference type="Pfam" id="PF00149"/>
    </source>
</evidence>
<evidence type="ECO:0000256" key="1">
    <source>
        <dbReference type="ARBA" id="ARBA00001968"/>
    </source>
</evidence>
<feature type="chain" id="PRO_5005105895" description="Apyrase" evidence="9">
    <location>
        <begin position="30"/>
        <end position="572"/>
    </location>
</feature>
<dbReference type="AlphaFoldDB" id="A0A084VT67"/>
<evidence type="ECO:0000256" key="4">
    <source>
        <dbReference type="ARBA" id="ARBA00022729"/>
    </source>
</evidence>
<organism evidence="12">
    <name type="scientific">Anopheles sinensis</name>
    <name type="common">Mosquito</name>
    <dbReference type="NCBI Taxonomy" id="74873"/>
    <lineage>
        <taxon>Eukaryota</taxon>
        <taxon>Metazoa</taxon>
        <taxon>Ecdysozoa</taxon>
        <taxon>Arthropoda</taxon>
        <taxon>Hexapoda</taxon>
        <taxon>Insecta</taxon>
        <taxon>Pterygota</taxon>
        <taxon>Neoptera</taxon>
        <taxon>Endopterygota</taxon>
        <taxon>Diptera</taxon>
        <taxon>Nematocera</taxon>
        <taxon>Culicoidea</taxon>
        <taxon>Culicidae</taxon>
        <taxon>Anophelinae</taxon>
        <taxon>Anopheles</taxon>
    </lineage>
</organism>